<dbReference type="Proteomes" id="UP000218282">
    <property type="component" value="Unassembled WGS sequence"/>
</dbReference>
<reference evidence="1 2" key="1">
    <citation type="submission" date="2014-12" db="EMBL/GenBank/DDBJ databases">
        <title>Draft genome sequences of 10 type strains of Lactococcus.</title>
        <authorList>
            <person name="Sun Z."/>
            <person name="Zhong Z."/>
            <person name="Liu W."/>
            <person name="Zhang W."/>
            <person name="Zhang H."/>
        </authorList>
    </citation>
    <scope>NUCLEOTIDE SEQUENCE [LARGE SCALE GENOMIC DNA]</scope>
    <source>
        <strain evidence="1 2">DSM 6634</strain>
    </source>
</reference>
<accession>A0A2A5RUH7</accession>
<dbReference type="RefSeq" id="WP_096815396.1">
    <property type="nucleotide sequence ID" value="NZ_JXJW01000036.1"/>
</dbReference>
<organism evidence="1 2">
    <name type="scientific">Pseudolactococcus piscium</name>
    <dbReference type="NCBI Taxonomy" id="1364"/>
    <lineage>
        <taxon>Bacteria</taxon>
        <taxon>Bacillati</taxon>
        <taxon>Bacillota</taxon>
        <taxon>Bacilli</taxon>
        <taxon>Lactobacillales</taxon>
        <taxon>Streptococcaceae</taxon>
        <taxon>Pseudolactococcus</taxon>
    </lineage>
</organism>
<protein>
    <submittedName>
        <fullName evidence="1">Uncharacterized protein</fullName>
    </submittedName>
</protein>
<name>A0A2A5RUH7_9LACT</name>
<evidence type="ECO:0000313" key="2">
    <source>
        <dbReference type="Proteomes" id="UP000218282"/>
    </source>
</evidence>
<comment type="caution">
    <text evidence="1">The sequence shown here is derived from an EMBL/GenBank/DDBJ whole genome shotgun (WGS) entry which is preliminary data.</text>
</comment>
<dbReference type="AlphaFoldDB" id="A0A2A5RUH7"/>
<evidence type="ECO:0000313" key="1">
    <source>
        <dbReference type="EMBL" id="PCS04299.1"/>
    </source>
</evidence>
<keyword evidence="2" id="KW-1185">Reference proteome</keyword>
<proteinExistence type="predicted"/>
<sequence>MNQTKYYTFHFINGDTLHESVNVQALNNALRDINSTEPDNEPEPLITETGKIIILNNVTYID</sequence>
<dbReference type="EMBL" id="JXJW01000036">
    <property type="protein sequence ID" value="PCS04299.1"/>
    <property type="molecule type" value="Genomic_DNA"/>
</dbReference>
<gene>
    <name evidence="1" type="ORF">RU86_GL001646</name>
</gene>